<keyword evidence="3 4" id="KW-0175">Coiled coil</keyword>
<dbReference type="PANTHER" id="PTHR14304:SF12">
    <property type="entry name" value="CELL CYCLE AND APOPTOSIS REGULATOR PROTEIN 2"/>
    <property type="match status" value="1"/>
</dbReference>
<feature type="compositionally biased region" description="Basic and acidic residues" evidence="5">
    <location>
        <begin position="981"/>
        <end position="993"/>
    </location>
</feature>
<feature type="compositionally biased region" description="Basic and acidic residues" evidence="5">
    <location>
        <begin position="747"/>
        <end position="757"/>
    </location>
</feature>
<dbReference type="InterPro" id="IPR045353">
    <property type="entry name" value="LAIKA"/>
</dbReference>
<evidence type="ECO:0000256" key="1">
    <source>
        <dbReference type="ARBA" id="ARBA00004282"/>
    </source>
</evidence>
<dbReference type="Pfam" id="PF19256">
    <property type="entry name" value="LAIKA"/>
    <property type="match status" value="1"/>
</dbReference>
<dbReference type="EMBL" id="JAATIS010000220">
    <property type="protein sequence ID" value="KAG2469183.1"/>
    <property type="molecule type" value="Genomic_DNA"/>
</dbReference>
<dbReference type="GO" id="GO:0070161">
    <property type="term" value="C:anchoring junction"/>
    <property type="evidence" value="ECO:0007669"/>
    <property type="project" value="UniProtKB-SubCell"/>
</dbReference>
<evidence type="ECO:0000259" key="6">
    <source>
        <dbReference type="PROSITE" id="PS50831"/>
    </source>
</evidence>
<dbReference type="InterPro" id="IPR003127">
    <property type="entry name" value="SoHo_dom"/>
</dbReference>
<keyword evidence="8" id="KW-1185">Reference proteome</keyword>
<gene>
    <name evidence="7" type="primary">Ccar2</name>
    <name evidence="7" type="ORF">GTO96_0004768</name>
</gene>
<dbReference type="InterPro" id="IPR025224">
    <property type="entry name" value="CCAR1/CCAR2"/>
</dbReference>
<dbReference type="SMART" id="SM01122">
    <property type="entry name" value="DBC1"/>
    <property type="match status" value="1"/>
</dbReference>
<dbReference type="PANTHER" id="PTHR14304">
    <property type="entry name" value="CELL DIVISION CYCLE AND APOPTOSIS REGULATOR PROTEIN"/>
    <property type="match status" value="1"/>
</dbReference>
<dbReference type="InterPro" id="IPR011992">
    <property type="entry name" value="EF-hand-dom_pair"/>
</dbReference>
<organism evidence="7 8">
    <name type="scientific">Polypterus senegalus</name>
    <name type="common">Senegal bichir</name>
    <dbReference type="NCBI Taxonomy" id="55291"/>
    <lineage>
        <taxon>Eukaryota</taxon>
        <taxon>Metazoa</taxon>
        <taxon>Chordata</taxon>
        <taxon>Craniata</taxon>
        <taxon>Vertebrata</taxon>
        <taxon>Euteleostomi</taxon>
        <taxon>Actinopterygii</taxon>
        <taxon>Polypteriformes</taxon>
        <taxon>Polypteridae</taxon>
        <taxon>Polypterus</taxon>
    </lineage>
</organism>
<comment type="caution">
    <text evidence="7">The sequence shown here is derived from an EMBL/GenBank/DDBJ whole genome shotgun (WGS) entry which is preliminary data.</text>
</comment>
<evidence type="ECO:0000313" key="8">
    <source>
        <dbReference type="Proteomes" id="UP000886611"/>
    </source>
</evidence>
<dbReference type="Pfam" id="PF15936">
    <property type="entry name" value="DUF4749"/>
    <property type="match status" value="1"/>
</dbReference>
<accession>A0A8X8BSW3</accession>
<dbReference type="PROSITE" id="PS50831">
    <property type="entry name" value="SOHO"/>
    <property type="match status" value="1"/>
</dbReference>
<feature type="region of interest" description="Disordered" evidence="5">
    <location>
        <begin position="747"/>
        <end position="767"/>
    </location>
</feature>
<evidence type="ECO:0000256" key="5">
    <source>
        <dbReference type="SAM" id="MobiDB-lite"/>
    </source>
</evidence>
<feature type="compositionally biased region" description="Acidic residues" evidence="5">
    <location>
        <begin position="971"/>
        <end position="980"/>
    </location>
</feature>
<dbReference type="Pfam" id="PF14443">
    <property type="entry name" value="DBC1"/>
    <property type="match status" value="1"/>
</dbReference>
<dbReference type="InterPro" id="IPR025954">
    <property type="entry name" value="DBC1/CARP1_inactive_NUDIX"/>
</dbReference>
<sequence>MPSLFRPPLLLHQPLHLKENRIGENIMLHLLSCRENGKVGVVDYLNGSQIVFSGEERHVSQQLALSKGLPWPSAQLPSQNMPTLNIQNLSDEVPAHVVTDMKLQNLSSCSTSLRPTVPLNQKMTVINGDGSHTLNFGYDSIPDRKPTWVMASRGQPVSINPEGILTPSLNMLSMDMSSSLHLMENGIASFNEPPASSQLTNGIRTQESFRENNGICENSLYQDIARPSGMTASQSLGKHQDGEKWVKFAGIGPVDETGMPIASRSSVNDPRHWYRSMFRQIHKKPAGESCSPRNTARLDKVDRVYDERRLFGLTPYGSLPDCSDTMQKFDRDSEVYKMIQENKESRAAPRQSNTFRMLQEVLEADEKESQRPKNTVVLTKMNLYRNFGTLAESWEKDYHHSMQQGNMSSKSGGRLKSRTGPTLLKSESEDSGVEMASSDHSPSTPPESEHSFFMVDRDGFHVPNLLDVRLEEEKGRKRSNTEIYRTTGADEPFFVPWSSSKPLEQRLFRNGSKKARETEASLCRSLQRNGQESEHTAMETVQLATSAVEENAASKQSEKRSTVQHSQGWDSLDEFLEACWTGDVVDAGQKEIVHPGGGLGYLEQVCRMLEHIARLQQENQLLQKEKEAAESRLRAGNVEECLCGSAEDFTDSSEKRRSHVDLASQLPMEEPFLPTHFRKRSSSDTRAFLNFGRSLDEVLPSPHFISTGNLLESLSEHPDHHTPIHKIEHKHWGKVRDLVSRFRKKAEKPAMLRDDSPGKGADITGQKKRRWQGGLELKIANRHELRYSPLFSRFSRESDMCDTIELLRRYPKITVPDHFFDLRICWVETLPVGRPLTLRYPSRFHIAEPKSDSSLEDINACDSENIYNAKFLVGMKEQEALILGGPWISSLDGPDPDKDPLVLIQTAIRCTRAQAGLDLITCSQWFRFAEVRYLHGERVETTVFFIPDVWHCMPSLPEWETIKNNHKVTVDDNDTTEDEQDKGKGESPPKPECQDSLPDEPSIISSPQQKAAGDKFTCATLSLKTLLECRQGSSEFAFEVFLMAELFNEMLQRDFGFLIYQTLCLLPGPETVQTQDKSEENNQDIKMTEKVEHNKLVLSRDVVLAFTYFDQNLCGFLMNKDLEEILHSLGLHLSPAQVKDLLSKFSSENKFHYRDLAASCNNATENQDKDLTIDCFVKGNLALLPPLPAKRSIDSSHHLGDETCKFALHKGAVVNIENLLQKLEQDESTRVHLECRINNLEARLGEALAQIATEEGEKKSLISKLEFAEKSLTETQEKLSKAEKRHSGCEKQLKENAGQLSFVIEKMQRILNKVRIFFIFKNPVVLV</sequence>
<name>A0A8X8BSW3_POLSE</name>
<dbReference type="SMART" id="SM00459">
    <property type="entry name" value="Sorb"/>
    <property type="match status" value="1"/>
</dbReference>
<dbReference type="Pfam" id="PF02208">
    <property type="entry name" value="Sorb"/>
    <property type="match status" value="1"/>
</dbReference>
<dbReference type="GO" id="GO:0006355">
    <property type="term" value="P:regulation of DNA-templated transcription"/>
    <property type="evidence" value="ECO:0007669"/>
    <property type="project" value="InterPro"/>
</dbReference>
<feature type="region of interest" description="Disordered" evidence="5">
    <location>
        <begin position="547"/>
        <end position="566"/>
    </location>
</feature>
<dbReference type="InterPro" id="IPR031847">
    <property type="entry name" value="PDLI1-4/Zasp-like_mid"/>
</dbReference>
<protein>
    <submittedName>
        <fullName evidence="7">CCAR2 protein</fullName>
    </submittedName>
</protein>
<dbReference type="Gene3D" id="1.10.238.10">
    <property type="entry name" value="EF-hand"/>
    <property type="match status" value="1"/>
</dbReference>
<proteinExistence type="predicted"/>
<feature type="coiled-coil region" evidence="4">
    <location>
        <begin position="612"/>
        <end position="639"/>
    </location>
</feature>
<feature type="domain" description="SoHo" evidence="6">
    <location>
        <begin position="242"/>
        <end position="303"/>
    </location>
</feature>
<feature type="non-terminal residue" evidence="7">
    <location>
        <position position="1327"/>
    </location>
</feature>
<comment type="subcellular location">
    <subcellularLocation>
        <location evidence="1">Cell junction</location>
    </subcellularLocation>
</comment>
<dbReference type="SUPFAM" id="SSF47473">
    <property type="entry name" value="EF-hand"/>
    <property type="match status" value="1"/>
</dbReference>
<feature type="coiled-coil region" evidence="4">
    <location>
        <begin position="1216"/>
        <end position="1292"/>
    </location>
</feature>
<reference evidence="7 8" key="1">
    <citation type="journal article" date="2021" name="Cell">
        <title>Tracing the genetic footprints of vertebrate landing in non-teleost ray-finned fishes.</title>
        <authorList>
            <person name="Bi X."/>
            <person name="Wang K."/>
            <person name="Yang L."/>
            <person name="Pan H."/>
            <person name="Jiang H."/>
            <person name="Wei Q."/>
            <person name="Fang M."/>
            <person name="Yu H."/>
            <person name="Zhu C."/>
            <person name="Cai Y."/>
            <person name="He Y."/>
            <person name="Gan X."/>
            <person name="Zeng H."/>
            <person name="Yu D."/>
            <person name="Zhu Y."/>
            <person name="Jiang H."/>
            <person name="Qiu Q."/>
            <person name="Yang H."/>
            <person name="Zhang Y.E."/>
            <person name="Wang W."/>
            <person name="Zhu M."/>
            <person name="He S."/>
            <person name="Zhang G."/>
        </authorList>
    </citation>
    <scope>NUCLEOTIDE SEQUENCE [LARGE SCALE GENOMIC DNA]</scope>
    <source>
        <strain evidence="7">Bchr_013</strain>
    </source>
</reference>
<dbReference type="Proteomes" id="UP000886611">
    <property type="component" value="Unassembled WGS sequence"/>
</dbReference>
<evidence type="ECO:0000256" key="2">
    <source>
        <dbReference type="ARBA" id="ARBA00022949"/>
    </source>
</evidence>
<feature type="region of interest" description="Disordered" evidence="5">
    <location>
        <begin position="967"/>
        <end position="1009"/>
    </location>
</feature>
<evidence type="ECO:0000256" key="3">
    <source>
        <dbReference type="ARBA" id="ARBA00023054"/>
    </source>
</evidence>
<dbReference type="GO" id="GO:0005634">
    <property type="term" value="C:nucleus"/>
    <property type="evidence" value="ECO:0007669"/>
    <property type="project" value="TreeGrafter"/>
</dbReference>
<evidence type="ECO:0000256" key="4">
    <source>
        <dbReference type="SAM" id="Coils"/>
    </source>
</evidence>
<keyword evidence="2" id="KW-0965">Cell junction</keyword>
<feature type="compositionally biased region" description="Polar residues" evidence="5">
    <location>
        <begin position="401"/>
        <end position="411"/>
    </location>
</feature>
<evidence type="ECO:0000313" key="7">
    <source>
        <dbReference type="EMBL" id="KAG2469183.1"/>
    </source>
</evidence>
<feature type="region of interest" description="Disordered" evidence="5">
    <location>
        <begin position="401"/>
        <end position="451"/>
    </location>
</feature>
<feature type="non-terminal residue" evidence="7">
    <location>
        <position position="1"/>
    </location>
</feature>